<keyword evidence="1" id="KW-1133">Transmembrane helix</keyword>
<name>A0ABN6XA75_9CELL</name>
<keyword evidence="1" id="KW-0472">Membrane</keyword>
<dbReference type="EMBL" id="AP027729">
    <property type="protein sequence ID" value="BDZ41719.1"/>
    <property type="molecule type" value="Genomic_DNA"/>
</dbReference>
<reference evidence="3" key="1">
    <citation type="journal article" date="2019" name="Int. J. Syst. Evol. Microbiol.">
        <title>The Global Catalogue of Microorganisms (GCM) 10K type strain sequencing project: providing services to taxonomists for standard genome sequencing and annotation.</title>
        <authorList>
            <consortium name="The Broad Institute Genomics Platform"/>
            <consortium name="The Broad Institute Genome Sequencing Center for Infectious Disease"/>
            <person name="Wu L."/>
            <person name="Ma J."/>
        </authorList>
    </citation>
    <scope>NUCLEOTIDE SEQUENCE [LARGE SCALE GENOMIC DNA]</scope>
    <source>
        <strain evidence="3">NBRC 108565</strain>
    </source>
</reference>
<proteinExistence type="predicted"/>
<sequence>MQARADGRRLEVLLLRPGVTGVTAIGSFDMLPMLGRGKHRNPKRGACFMELASYLAGRSGQTTPRAPTRCSP</sequence>
<dbReference type="Proteomes" id="UP001321475">
    <property type="component" value="Chromosome"/>
</dbReference>
<evidence type="ECO:0000256" key="1">
    <source>
        <dbReference type="SAM" id="Phobius"/>
    </source>
</evidence>
<organism evidence="2 3">
    <name type="scientific">Paraoerskovia sediminicola</name>
    <dbReference type="NCBI Taxonomy" id="1138587"/>
    <lineage>
        <taxon>Bacteria</taxon>
        <taxon>Bacillati</taxon>
        <taxon>Actinomycetota</taxon>
        <taxon>Actinomycetes</taxon>
        <taxon>Micrococcales</taxon>
        <taxon>Cellulomonadaceae</taxon>
        <taxon>Paraoerskovia</taxon>
    </lineage>
</organism>
<gene>
    <name evidence="2" type="ORF">GCM10025865_10180</name>
</gene>
<feature type="transmembrane region" description="Helical" evidence="1">
    <location>
        <begin position="12"/>
        <end position="34"/>
    </location>
</feature>
<accession>A0ABN6XA75</accession>
<keyword evidence="3" id="KW-1185">Reference proteome</keyword>
<protein>
    <submittedName>
        <fullName evidence="2">Uncharacterized protein</fullName>
    </submittedName>
</protein>
<evidence type="ECO:0000313" key="3">
    <source>
        <dbReference type="Proteomes" id="UP001321475"/>
    </source>
</evidence>
<evidence type="ECO:0000313" key="2">
    <source>
        <dbReference type="EMBL" id="BDZ41719.1"/>
    </source>
</evidence>
<keyword evidence="1" id="KW-0812">Transmembrane</keyword>